<proteinExistence type="predicted"/>
<keyword evidence="1" id="KW-1133">Transmembrane helix</keyword>
<feature type="transmembrane region" description="Helical" evidence="1">
    <location>
        <begin position="106"/>
        <end position="127"/>
    </location>
</feature>
<dbReference type="InterPro" id="IPR014211">
    <property type="entry name" value="Spore_III_AD"/>
</dbReference>
<evidence type="ECO:0000256" key="1">
    <source>
        <dbReference type="SAM" id="Phobius"/>
    </source>
</evidence>
<dbReference type="EMBL" id="LGSS01000017">
    <property type="protein sequence ID" value="KNF07394.1"/>
    <property type="molecule type" value="Genomic_DNA"/>
</dbReference>
<name>A0A0L0W7A4_GOTPU</name>
<protein>
    <submittedName>
        <fullName evidence="2">Stage III sporulation protein AD</fullName>
    </submittedName>
</protein>
<organism evidence="2 3">
    <name type="scientific">Gottschalkia purinilytica</name>
    <name type="common">Clostridium purinilyticum</name>
    <dbReference type="NCBI Taxonomy" id="1503"/>
    <lineage>
        <taxon>Bacteria</taxon>
        <taxon>Bacillati</taxon>
        <taxon>Bacillota</taxon>
        <taxon>Tissierellia</taxon>
        <taxon>Tissierellales</taxon>
        <taxon>Gottschalkiaceae</taxon>
        <taxon>Gottschalkia</taxon>
    </lineage>
</organism>
<dbReference type="InterPro" id="IPR025664">
    <property type="entry name" value="Spore_III_AC/AD"/>
</dbReference>
<keyword evidence="1" id="KW-0812">Transmembrane</keyword>
<dbReference type="STRING" id="1503.CLPU_17c00190"/>
<reference evidence="3" key="1">
    <citation type="submission" date="2015-07" db="EMBL/GenBank/DDBJ databases">
        <title>Draft genome sequence of the purine-degrading Gottschalkia purinilyticum DSM 1384 (formerly Clostridium purinilyticum).</title>
        <authorList>
            <person name="Poehlein A."/>
            <person name="Schiel-Bengelsdorf B."/>
            <person name="Bengelsdorf F.R."/>
            <person name="Daniel R."/>
            <person name="Duerre P."/>
        </authorList>
    </citation>
    <scope>NUCLEOTIDE SEQUENCE [LARGE SCALE GENOMIC DNA]</scope>
    <source>
        <strain evidence="3">DSM 1384</strain>
    </source>
</reference>
<evidence type="ECO:0000313" key="2">
    <source>
        <dbReference type="EMBL" id="KNF07394.1"/>
    </source>
</evidence>
<dbReference type="AlphaFoldDB" id="A0A0L0W7A4"/>
<evidence type="ECO:0000313" key="3">
    <source>
        <dbReference type="Proteomes" id="UP000037267"/>
    </source>
</evidence>
<dbReference type="Pfam" id="PF06686">
    <property type="entry name" value="SpoIIIAC"/>
    <property type="match status" value="2"/>
</dbReference>
<feature type="transmembrane region" description="Helical" evidence="1">
    <location>
        <begin position="6"/>
        <end position="21"/>
    </location>
</feature>
<dbReference type="NCBIfam" id="TIGR02849">
    <property type="entry name" value="spore_III_AD"/>
    <property type="match status" value="1"/>
</dbReference>
<sequence length="128" mass="13869">MDVIKIVGIGIVATILSVILKQQKPEYALQLSLVTGLIIFSFVISQLSYVIDILESLAKKVNLDFLYFPIILKVIGISYIAEFGAQISRDAGEGAIASKIELGAKVIIMVLAVPILMSLLDIVIKIIP</sequence>
<dbReference type="OrthoDB" id="1682150at2"/>
<dbReference type="PATRIC" id="fig|1503.3.peg.699"/>
<feature type="transmembrane region" description="Helical" evidence="1">
    <location>
        <begin position="33"/>
        <end position="54"/>
    </location>
</feature>
<comment type="caution">
    <text evidence="2">The sequence shown here is derived from an EMBL/GenBank/DDBJ whole genome shotgun (WGS) entry which is preliminary data.</text>
</comment>
<feature type="transmembrane region" description="Helical" evidence="1">
    <location>
        <begin position="66"/>
        <end position="85"/>
    </location>
</feature>
<gene>
    <name evidence="2" type="primary">spoIIIAD</name>
    <name evidence="2" type="ORF">CLPU_17c00190</name>
</gene>
<dbReference type="RefSeq" id="WP_050356237.1">
    <property type="nucleotide sequence ID" value="NZ_LGSS01000017.1"/>
</dbReference>
<keyword evidence="1" id="KW-0472">Membrane</keyword>
<dbReference type="Proteomes" id="UP000037267">
    <property type="component" value="Unassembled WGS sequence"/>
</dbReference>
<accession>A0A0L0W7A4</accession>
<keyword evidence="3" id="KW-1185">Reference proteome</keyword>